<dbReference type="InterPro" id="IPR044506">
    <property type="entry name" value="CDC14_C"/>
</dbReference>
<dbReference type="PROSITE" id="PS50054">
    <property type="entry name" value="TYR_PHOSPHATASE_DUAL"/>
    <property type="match status" value="1"/>
</dbReference>
<dbReference type="InterPro" id="IPR029260">
    <property type="entry name" value="DSPn"/>
</dbReference>
<comment type="catalytic activity">
    <reaction evidence="15">
        <text>O-phospho-L-seryl-[protein] + H2O = L-seryl-[protein] + phosphate</text>
        <dbReference type="Rhea" id="RHEA:20629"/>
        <dbReference type="Rhea" id="RHEA-COMP:9863"/>
        <dbReference type="Rhea" id="RHEA-COMP:11604"/>
        <dbReference type="ChEBI" id="CHEBI:15377"/>
        <dbReference type="ChEBI" id="CHEBI:29999"/>
        <dbReference type="ChEBI" id="CHEBI:43474"/>
        <dbReference type="ChEBI" id="CHEBI:83421"/>
        <dbReference type="EC" id="3.1.3.16"/>
    </reaction>
</comment>
<name>A0A7K5RYU6_LANLU</name>
<dbReference type="InterPro" id="IPR003595">
    <property type="entry name" value="Tyr_Pase_cat"/>
</dbReference>
<feature type="non-terminal residue" evidence="19">
    <location>
        <position position="1"/>
    </location>
</feature>
<comment type="subcellular location">
    <subcellularLocation>
        <location evidence="14">Cell projection</location>
        <location evidence="14">Kinocilium</location>
    </subcellularLocation>
    <subcellularLocation>
        <location evidence="2">Cytoplasm</location>
        <location evidence="2">Cytoskeleton</location>
        <location evidence="2">Microtubule organizing center</location>
        <location evidence="2">Centrosome</location>
    </subcellularLocation>
    <subcellularLocation>
        <location evidence="3">Cytoplasm</location>
        <location evidence="3">Cytoskeleton</location>
        <location evidence="3">Spindle pole</location>
    </subcellularLocation>
    <subcellularLocation>
        <location evidence="1">Nucleus</location>
    </subcellularLocation>
</comment>
<dbReference type="GO" id="GO:0005634">
    <property type="term" value="C:nucleus"/>
    <property type="evidence" value="ECO:0007669"/>
    <property type="project" value="UniProtKB-SubCell"/>
</dbReference>
<proteinExistence type="inferred from homology"/>
<keyword evidence="11" id="KW-0539">Nucleus</keyword>
<evidence type="ECO:0000256" key="14">
    <source>
        <dbReference type="ARBA" id="ARBA00037822"/>
    </source>
</evidence>
<dbReference type="GO" id="GO:0060091">
    <property type="term" value="C:kinocilium"/>
    <property type="evidence" value="ECO:0007669"/>
    <property type="project" value="UniProtKB-SubCell"/>
</dbReference>
<dbReference type="Pfam" id="PF14671">
    <property type="entry name" value="DSPn"/>
    <property type="match status" value="1"/>
</dbReference>
<evidence type="ECO:0000259" key="17">
    <source>
        <dbReference type="PROSITE" id="PS50054"/>
    </source>
</evidence>
<feature type="domain" description="Tyrosine-protein phosphatase" evidence="17">
    <location>
        <begin position="163"/>
        <end position="320"/>
    </location>
</feature>
<dbReference type="SMART" id="SM00404">
    <property type="entry name" value="PTPc_motif"/>
    <property type="match status" value="1"/>
</dbReference>
<dbReference type="InterPro" id="IPR016130">
    <property type="entry name" value="Tyr_Pase_AS"/>
</dbReference>
<evidence type="ECO:0000256" key="2">
    <source>
        <dbReference type="ARBA" id="ARBA00004300"/>
    </source>
</evidence>
<evidence type="ECO:0000256" key="8">
    <source>
        <dbReference type="ARBA" id="ARBA00022801"/>
    </source>
</evidence>
<dbReference type="InterPro" id="IPR050561">
    <property type="entry name" value="PTP"/>
</dbReference>
<evidence type="ECO:0000256" key="15">
    <source>
        <dbReference type="ARBA" id="ARBA00047761"/>
    </source>
</evidence>
<keyword evidence="9" id="KW-0904">Protein phosphatase</keyword>
<dbReference type="GO" id="GO:0005813">
    <property type="term" value="C:centrosome"/>
    <property type="evidence" value="ECO:0007669"/>
    <property type="project" value="UniProtKB-SubCell"/>
</dbReference>
<keyword evidence="5" id="KW-0963">Cytoplasm</keyword>
<evidence type="ECO:0000256" key="11">
    <source>
        <dbReference type="ARBA" id="ARBA00023242"/>
    </source>
</evidence>
<dbReference type="CDD" id="cd14499">
    <property type="entry name" value="CDC14_C"/>
    <property type="match status" value="1"/>
</dbReference>
<evidence type="ECO:0000256" key="3">
    <source>
        <dbReference type="ARBA" id="ARBA00004647"/>
    </source>
</evidence>
<protein>
    <submittedName>
        <fullName evidence="19">CC14A phosphatase</fullName>
    </submittedName>
</protein>
<dbReference type="SUPFAM" id="SSF52799">
    <property type="entry name" value="(Phosphotyrosine protein) phosphatases II"/>
    <property type="match status" value="2"/>
</dbReference>
<evidence type="ECO:0000256" key="12">
    <source>
        <dbReference type="ARBA" id="ARBA00023273"/>
    </source>
</evidence>
<keyword evidence="20" id="KW-1185">Reference proteome</keyword>
<comment type="caution">
    <text evidence="19">The sequence shown here is derived from an EMBL/GenBank/DDBJ whole genome shotgun (WGS) entry which is preliminary data.</text>
</comment>
<dbReference type="InterPro" id="IPR029021">
    <property type="entry name" value="Prot-tyrosine_phosphatase-like"/>
</dbReference>
<dbReference type="Gene3D" id="3.90.190.10">
    <property type="entry name" value="Protein tyrosine phosphatase superfamily"/>
    <property type="match status" value="2"/>
</dbReference>
<evidence type="ECO:0000256" key="5">
    <source>
        <dbReference type="ARBA" id="ARBA00022490"/>
    </source>
</evidence>
<comment type="catalytic activity">
    <reaction evidence="16">
        <text>O-phospho-L-threonyl-[protein] + H2O = L-threonyl-[protein] + phosphate</text>
        <dbReference type="Rhea" id="RHEA:47004"/>
        <dbReference type="Rhea" id="RHEA-COMP:11060"/>
        <dbReference type="Rhea" id="RHEA-COMP:11605"/>
        <dbReference type="ChEBI" id="CHEBI:15377"/>
        <dbReference type="ChEBI" id="CHEBI:30013"/>
        <dbReference type="ChEBI" id="CHEBI:43474"/>
        <dbReference type="ChEBI" id="CHEBI:61977"/>
        <dbReference type="EC" id="3.1.3.16"/>
    </reaction>
</comment>
<keyword evidence="8" id="KW-0378">Hydrolase</keyword>
<sequence length="581" mass="65836">DRLYFATLRNKPKSTVNSHYFCTDEELVYENFYGDFGPLNLAMLYRYCCKLNKKLKYFSLSRKKIVYYTSFDQRKRANAAFLIGAYAVIYLKKTPEEAYRILLSGSNPPYLPFRDASFGNCTYNLTILDCLQGVNKALQHGFFDFKTFDVDEYEHYERVENGDFNWIIPGKFLAFSGPHPKSKLENGYPLHAPESYFPYFKKHNVTSIIRLNKKIYEAKRFTDAGFEHYDLFFIDGSTPSDSIVQRFLNICENADGAIAVHCKAGLGRTGTLIACYIMKHYKFTHAEAIAWIRICRPGSIIGPQQHFLEEKQAMLWLEGDLIRSKQSQRGIDGNINRVLCSLNDISISDNLNKVQNLDQYKENDSEDKADVEAQNGLTQGDKLNALKSRRRPCFFSLDKNCCFCFFRLQDMKLHTRSISQPFRLNTSGSPEGSISPLKASRVIAVTSPSAERISRLSTSSGSNLKSISINSRLASSLGNLYAASDDDESKMTSSSSRTGFSVSHISSHLNGSLQLPHRKKHELNNNLYNRSSSSGNNLSSQSNFHSAVTDEYTPAFLYGPYNSSSTIPESIPSLQSEYVQY</sequence>
<keyword evidence="7" id="KW-0132">Cell division</keyword>
<evidence type="ECO:0000259" key="18">
    <source>
        <dbReference type="PROSITE" id="PS50056"/>
    </source>
</evidence>
<feature type="non-terminal residue" evidence="19">
    <location>
        <position position="581"/>
    </location>
</feature>
<dbReference type="PROSITE" id="PS50056">
    <property type="entry name" value="TYR_PHOSPHATASE_2"/>
    <property type="match status" value="1"/>
</dbReference>
<dbReference type="PROSITE" id="PS00383">
    <property type="entry name" value="TYR_PHOSPHATASE_1"/>
    <property type="match status" value="1"/>
</dbReference>
<evidence type="ECO:0000256" key="6">
    <source>
        <dbReference type="ARBA" id="ARBA00022553"/>
    </source>
</evidence>
<keyword evidence="6" id="KW-0597">Phosphoprotein</keyword>
<dbReference type="InterPro" id="IPR000387">
    <property type="entry name" value="Tyr_Pase_dom"/>
</dbReference>
<dbReference type="GO" id="GO:0004722">
    <property type="term" value="F:protein serine/threonine phosphatase activity"/>
    <property type="evidence" value="ECO:0007669"/>
    <property type="project" value="UniProtKB-EC"/>
</dbReference>
<dbReference type="FunFam" id="3.90.190.10:FF:000032">
    <property type="entry name" value="dual specificity protein phosphatase CDC14A isoform X1"/>
    <property type="match status" value="1"/>
</dbReference>
<comment type="similarity">
    <text evidence="4">Belongs to the protein-tyrosine phosphatase family. Non-receptor class CDC14 subfamily.</text>
</comment>
<evidence type="ECO:0000256" key="10">
    <source>
        <dbReference type="ARBA" id="ARBA00023212"/>
    </source>
</evidence>
<keyword evidence="12" id="KW-0966">Cell projection</keyword>
<gene>
    <name evidence="19" type="primary">Cdc14a</name>
    <name evidence="19" type="ORF">LANLUD_R12486</name>
</gene>
<dbReference type="GO" id="GO:0051301">
    <property type="term" value="P:cell division"/>
    <property type="evidence" value="ECO:0007669"/>
    <property type="project" value="UniProtKB-KW"/>
</dbReference>
<accession>A0A7K5RYU6</accession>
<feature type="domain" description="Tyrosine specific protein phosphatases" evidence="18">
    <location>
        <begin position="245"/>
        <end position="307"/>
    </location>
</feature>
<dbReference type="GO" id="GO:0007605">
    <property type="term" value="P:sensory perception of sound"/>
    <property type="evidence" value="ECO:0007669"/>
    <property type="project" value="UniProtKB-ARBA"/>
</dbReference>
<dbReference type="Pfam" id="PF22785">
    <property type="entry name" value="Tc-R-P"/>
    <property type="match status" value="1"/>
</dbReference>
<evidence type="ECO:0000256" key="9">
    <source>
        <dbReference type="ARBA" id="ARBA00022912"/>
    </source>
</evidence>
<dbReference type="InterPro" id="IPR020422">
    <property type="entry name" value="TYR_PHOSPHATASE_DUAL_dom"/>
</dbReference>
<evidence type="ECO:0000256" key="16">
    <source>
        <dbReference type="ARBA" id="ARBA00048336"/>
    </source>
</evidence>
<evidence type="ECO:0000313" key="20">
    <source>
        <dbReference type="Proteomes" id="UP000547499"/>
    </source>
</evidence>
<dbReference type="FunFam" id="3.90.190.10:FF:000006">
    <property type="entry name" value="Dual specificity protein phosphatase CDC14B"/>
    <property type="match status" value="1"/>
</dbReference>
<evidence type="ECO:0000256" key="13">
    <source>
        <dbReference type="ARBA" id="ARBA00023306"/>
    </source>
</evidence>
<evidence type="ECO:0000313" key="19">
    <source>
        <dbReference type="EMBL" id="NWT84941.1"/>
    </source>
</evidence>
<evidence type="ECO:0000256" key="1">
    <source>
        <dbReference type="ARBA" id="ARBA00004123"/>
    </source>
</evidence>
<organism evidence="19 20">
    <name type="scientific">Lanius ludovicianus</name>
    <name type="common">Loggerhead shrike</name>
    <dbReference type="NCBI Taxonomy" id="28713"/>
    <lineage>
        <taxon>Eukaryota</taxon>
        <taxon>Metazoa</taxon>
        <taxon>Chordata</taxon>
        <taxon>Craniata</taxon>
        <taxon>Vertebrata</taxon>
        <taxon>Euteleostomi</taxon>
        <taxon>Archelosauria</taxon>
        <taxon>Archosauria</taxon>
        <taxon>Dinosauria</taxon>
        <taxon>Saurischia</taxon>
        <taxon>Theropoda</taxon>
        <taxon>Coelurosauria</taxon>
        <taxon>Aves</taxon>
        <taxon>Neognathae</taxon>
        <taxon>Neoaves</taxon>
        <taxon>Telluraves</taxon>
        <taxon>Australaves</taxon>
        <taxon>Passeriformes</taxon>
        <taxon>Corvoidea</taxon>
        <taxon>Laniidae</taxon>
        <taxon>Lanius</taxon>
    </lineage>
</organism>
<dbReference type="SMART" id="SM00195">
    <property type="entry name" value="DSPc"/>
    <property type="match status" value="1"/>
</dbReference>
<keyword evidence="10" id="KW-0206">Cytoskeleton</keyword>
<keyword evidence="13" id="KW-0131">Cell cycle</keyword>
<evidence type="ECO:0000256" key="7">
    <source>
        <dbReference type="ARBA" id="ARBA00022618"/>
    </source>
</evidence>
<reference evidence="19 20" key="1">
    <citation type="submission" date="2019-09" db="EMBL/GenBank/DDBJ databases">
        <title>Bird 10,000 Genomes (B10K) Project - Family phase.</title>
        <authorList>
            <person name="Zhang G."/>
        </authorList>
    </citation>
    <scope>NUCLEOTIDE SEQUENCE [LARGE SCALE GENOMIC DNA]</scope>
    <source>
        <strain evidence="19">B10K-DU-001-65</strain>
        <tissue evidence="19">Muscle</tissue>
    </source>
</reference>
<evidence type="ECO:0000256" key="4">
    <source>
        <dbReference type="ARBA" id="ARBA00007315"/>
    </source>
</evidence>
<dbReference type="AlphaFoldDB" id="A0A7K5RYU6"/>
<dbReference type="Proteomes" id="UP000547499">
    <property type="component" value="Unassembled WGS sequence"/>
</dbReference>
<dbReference type="GO" id="GO:0000922">
    <property type="term" value="C:spindle pole"/>
    <property type="evidence" value="ECO:0007669"/>
    <property type="project" value="UniProtKB-SubCell"/>
</dbReference>
<dbReference type="PANTHER" id="PTHR23339">
    <property type="entry name" value="TYROSINE SPECIFIC PROTEIN PHOSPHATASE AND DUAL SPECIFICITY PROTEIN PHOSPHATASE"/>
    <property type="match status" value="1"/>
</dbReference>
<dbReference type="CDD" id="cd17657">
    <property type="entry name" value="CDC14_N"/>
    <property type="match status" value="1"/>
</dbReference>
<dbReference type="EMBL" id="VYXG01006179">
    <property type="protein sequence ID" value="NWT84941.1"/>
    <property type="molecule type" value="Genomic_DNA"/>
</dbReference>